<proteinExistence type="predicted"/>
<name>A0A438E7U0_VITVI</name>
<dbReference type="EMBL" id="QGNW01001367">
    <property type="protein sequence ID" value="RVW43738.1"/>
    <property type="molecule type" value="Genomic_DNA"/>
</dbReference>
<organism evidence="1 2">
    <name type="scientific">Vitis vinifera</name>
    <name type="common">Grape</name>
    <dbReference type="NCBI Taxonomy" id="29760"/>
    <lineage>
        <taxon>Eukaryota</taxon>
        <taxon>Viridiplantae</taxon>
        <taxon>Streptophyta</taxon>
        <taxon>Embryophyta</taxon>
        <taxon>Tracheophyta</taxon>
        <taxon>Spermatophyta</taxon>
        <taxon>Magnoliopsida</taxon>
        <taxon>eudicotyledons</taxon>
        <taxon>Gunneridae</taxon>
        <taxon>Pentapetalae</taxon>
        <taxon>rosids</taxon>
        <taxon>Vitales</taxon>
        <taxon>Vitaceae</taxon>
        <taxon>Viteae</taxon>
        <taxon>Vitis</taxon>
    </lineage>
</organism>
<dbReference type="Proteomes" id="UP000288805">
    <property type="component" value="Unassembled WGS sequence"/>
</dbReference>
<dbReference type="AlphaFoldDB" id="A0A438E7U0"/>
<sequence length="63" mass="6945">MATRAAEVMLGVSLTEAYQCMTWRLSGDHTIATAAVRYTGYKVFSLMLVLNKRIFHTPGNGHG</sequence>
<comment type="caution">
    <text evidence="1">The sequence shown here is derived from an EMBL/GenBank/DDBJ whole genome shotgun (WGS) entry which is preliminary data.</text>
</comment>
<accession>A0A438E7U0</accession>
<protein>
    <submittedName>
        <fullName evidence="1">Uncharacterized protein</fullName>
    </submittedName>
</protein>
<reference evidence="1 2" key="1">
    <citation type="journal article" date="2018" name="PLoS Genet.">
        <title>Population sequencing reveals clonal diversity and ancestral inbreeding in the grapevine cultivar Chardonnay.</title>
        <authorList>
            <person name="Roach M.J."/>
            <person name="Johnson D.L."/>
            <person name="Bohlmann J."/>
            <person name="van Vuuren H.J."/>
            <person name="Jones S.J."/>
            <person name="Pretorius I.S."/>
            <person name="Schmidt S.A."/>
            <person name="Borneman A.R."/>
        </authorList>
    </citation>
    <scope>NUCLEOTIDE SEQUENCE [LARGE SCALE GENOMIC DNA]</scope>
    <source>
        <strain evidence="2">cv. Chardonnay</strain>
        <tissue evidence="1">Leaf</tissue>
    </source>
</reference>
<evidence type="ECO:0000313" key="2">
    <source>
        <dbReference type="Proteomes" id="UP000288805"/>
    </source>
</evidence>
<evidence type="ECO:0000313" key="1">
    <source>
        <dbReference type="EMBL" id="RVW43738.1"/>
    </source>
</evidence>
<gene>
    <name evidence="1" type="ORF">CK203_074137</name>
</gene>